<dbReference type="PATRIC" id="fig|520762.4.peg.1671"/>
<accession>A0A140L5C5</accession>
<proteinExistence type="inferred from homology"/>
<evidence type="ECO:0000256" key="2">
    <source>
        <dbReference type="ARBA" id="ARBA00022795"/>
    </source>
</evidence>
<dbReference type="Pfam" id="PF03963">
    <property type="entry name" value="FlgD"/>
    <property type="match status" value="1"/>
</dbReference>
<protein>
    <submittedName>
        <fullName evidence="4">Basal-body rod modification protein FlgD</fullName>
    </submittedName>
</protein>
<reference evidence="4 5" key="1">
    <citation type="submission" date="2015-12" db="EMBL/GenBank/DDBJ databases">
        <title>Draft genome sequence of the thermoanaerobe Thermotalea metallivorans, an isolate from the runoff channel of the Great Artesian Basin, Australia.</title>
        <authorList>
            <person name="Patel B.K."/>
        </authorList>
    </citation>
    <scope>NUCLEOTIDE SEQUENCE [LARGE SCALE GENOMIC DNA]</scope>
    <source>
        <strain evidence="4 5">B2-1</strain>
    </source>
</reference>
<dbReference type="EMBL" id="LOEE01000031">
    <property type="protein sequence ID" value="KXG75750.1"/>
    <property type="molecule type" value="Genomic_DNA"/>
</dbReference>
<dbReference type="STRING" id="520762.AN619_15040"/>
<evidence type="ECO:0000256" key="1">
    <source>
        <dbReference type="ARBA" id="ARBA00010577"/>
    </source>
</evidence>
<comment type="similarity">
    <text evidence="1">Belongs to the FlgD family.</text>
</comment>
<keyword evidence="2" id="KW-1005">Bacterial flagellum biogenesis</keyword>
<sequence>MSDGIYKIGQNEIYPERNKTPNQQLDKEAFLKLLVSQLKHQDPLNPVEDKEFIAQMAQFSTLEQMQNLNKIMGETQDLMVDLNNAVVNQIKSSNDKLLESNKEIIKELANLSKAIKEYGLKIE</sequence>
<gene>
    <name evidence="4" type="primary">flgD</name>
    <name evidence="4" type="ORF">AN619_15040</name>
</gene>
<evidence type="ECO:0000313" key="5">
    <source>
        <dbReference type="Proteomes" id="UP000070456"/>
    </source>
</evidence>
<keyword evidence="3" id="KW-0175">Coiled coil</keyword>
<feature type="coiled-coil region" evidence="3">
    <location>
        <begin position="94"/>
        <end position="121"/>
    </location>
</feature>
<comment type="caution">
    <text evidence="4">The sequence shown here is derived from an EMBL/GenBank/DDBJ whole genome shotgun (WGS) entry which is preliminary data.</text>
</comment>
<dbReference type="Proteomes" id="UP000070456">
    <property type="component" value="Unassembled WGS sequence"/>
</dbReference>
<organism evidence="4 5">
    <name type="scientific">Thermotalea metallivorans</name>
    <dbReference type="NCBI Taxonomy" id="520762"/>
    <lineage>
        <taxon>Bacteria</taxon>
        <taxon>Bacillati</taxon>
        <taxon>Bacillota</taxon>
        <taxon>Clostridia</taxon>
        <taxon>Peptostreptococcales</taxon>
        <taxon>Thermotaleaceae</taxon>
        <taxon>Thermotalea</taxon>
    </lineage>
</organism>
<evidence type="ECO:0000256" key="3">
    <source>
        <dbReference type="SAM" id="Coils"/>
    </source>
</evidence>
<dbReference type="InterPro" id="IPR005648">
    <property type="entry name" value="FlgD"/>
</dbReference>
<dbReference type="OrthoDB" id="280334at2"/>
<evidence type="ECO:0000313" key="4">
    <source>
        <dbReference type="EMBL" id="KXG75750.1"/>
    </source>
</evidence>
<keyword evidence="5" id="KW-1185">Reference proteome</keyword>
<dbReference type="RefSeq" id="WP_083525032.1">
    <property type="nucleotide sequence ID" value="NZ_LOEE01000031.1"/>
</dbReference>
<name>A0A140L5C5_9FIRM</name>
<dbReference type="GO" id="GO:0044781">
    <property type="term" value="P:bacterial-type flagellum organization"/>
    <property type="evidence" value="ECO:0007669"/>
    <property type="project" value="UniProtKB-KW"/>
</dbReference>
<dbReference type="AlphaFoldDB" id="A0A140L5C5"/>